<keyword evidence="4" id="KW-1185">Reference proteome</keyword>
<comment type="caution">
    <text evidence="3">The sequence shown here is derived from an EMBL/GenBank/DDBJ whole genome shotgun (WGS) entry which is preliminary data.</text>
</comment>
<protein>
    <submittedName>
        <fullName evidence="3">MaoC family dehydratase</fullName>
    </submittedName>
</protein>
<accession>A0A5B2VE05</accession>
<evidence type="ECO:0000259" key="2">
    <source>
        <dbReference type="Pfam" id="PF01575"/>
    </source>
</evidence>
<dbReference type="AlphaFoldDB" id="A0A5B2VE05"/>
<dbReference type="Gene3D" id="3.10.129.10">
    <property type="entry name" value="Hotdog Thioesterase"/>
    <property type="match status" value="2"/>
</dbReference>
<evidence type="ECO:0000313" key="3">
    <source>
        <dbReference type="EMBL" id="KAA2236652.1"/>
    </source>
</evidence>
<dbReference type="PANTHER" id="PTHR43664">
    <property type="entry name" value="MONOAMINE OXIDASE-RELATED"/>
    <property type="match status" value="1"/>
</dbReference>
<reference evidence="3 4" key="1">
    <citation type="submission" date="2019-09" db="EMBL/GenBank/DDBJ databases">
        <title>Salinarimonas rosea gen. nov., sp. nov., a new member of the a-2 subgroup of the Proteobacteria.</title>
        <authorList>
            <person name="Liu J."/>
        </authorList>
    </citation>
    <scope>NUCLEOTIDE SEQUENCE [LARGE SCALE GENOMIC DNA]</scope>
    <source>
        <strain evidence="3 4">BN140002</strain>
    </source>
</reference>
<organism evidence="3 4">
    <name type="scientific">Salinarimonas soli</name>
    <dbReference type="NCBI Taxonomy" id="1638099"/>
    <lineage>
        <taxon>Bacteria</taxon>
        <taxon>Pseudomonadati</taxon>
        <taxon>Pseudomonadota</taxon>
        <taxon>Alphaproteobacteria</taxon>
        <taxon>Hyphomicrobiales</taxon>
        <taxon>Salinarimonadaceae</taxon>
        <taxon>Salinarimonas</taxon>
    </lineage>
</organism>
<feature type="region of interest" description="Disordered" evidence="1">
    <location>
        <begin position="158"/>
        <end position="178"/>
    </location>
</feature>
<dbReference type="CDD" id="cd03454">
    <property type="entry name" value="YdeM"/>
    <property type="match status" value="2"/>
</dbReference>
<dbReference type="InterPro" id="IPR052342">
    <property type="entry name" value="MCH/BMMD"/>
</dbReference>
<gene>
    <name evidence="3" type="ORF">F0L46_13530</name>
</gene>
<feature type="domain" description="MaoC-like" evidence="2">
    <location>
        <begin position="19"/>
        <end position="113"/>
    </location>
</feature>
<dbReference type="OrthoDB" id="9797938at2"/>
<dbReference type="SUPFAM" id="SSF54637">
    <property type="entry name" value="Thioesterase/thiol ester dehydrase-isomerase"/>
    <property type="match status" value="2"/>
</dbReference>
<sequence length="339" mass="37166">MPRYHFEDFEPGSTMAYGAVEVTADDIVAFARDFDPQVFHLDAAAARETFAGELIGSGWHTCALLMRMIADGFILDSASQGAPGIEEVKWMRPLRPGDRVSARHTVLEARASKSRPDLGLVRFRFEIVNAAGEPLATQTNWIMIGRRGMDGVPAAPLARTPATGEGAEPAAPAGDPPEHPFPFFESVAVGTVNELGSHRFGADEIVRFARAFDPQRFHVDAEAARGSLFGALCASGWHTGALWMRHMVEHRRAAAEAARARGLQPASLGPSPGFRDLKWLKPVYVDDVITYRSTVTDKRASASRPDWGLVFNENTGHNQHGELVFAFQGCVFWEREPRS</sequence>
<dbReference type="RefSeq" id="WP_149818378.1">
    <property type="nucleotide sequence ID" value="NZ_VUOA01000024.1"/>
</dbReference>
<feature type="compositionally biased region" description="Low complexity" evidence="1">
    <location>
        <begin position="160"/>
        <end position="173"/>
    </location>
</feature>
<dbReference type="InterPro" id="IPR029069">
    <property type="entry name" value="HotDog_dom_sf"/>
</dbReference>
<dbReference type="PANTHER" id="PTHR43664:SF1">
    <property type="entry name" value="BETA-METHYLMALYL-COA DEHYDRATASE"/>
    <property type="match status" value="1"/>
</dbReference>
<proteinExistence type="predicted"/>
<evidence type="ECO:0000313" key="4">
    <source>
        <dbReference type="Proteomes" id="UP000323142"/>
    </source>
</evidence>
<reference evidence="3 4" key="2">
    <citation type="submission" date="2019-09" db="EMBL/GenBank/DDBJ databases">
        <authorList>
            <person name="Jin C."/>
        </authorList>
    </citation>
    <scope>NUCLEOTIDE SEQUENCE [LARGE SCALE GENOMIC DNA]</scope>
    <source>
        <strain evidence="3 4">BN140002</strain>
    </source>
</reference>
<name>A0A5B2VE05_9HYPH</name>
<dbReference type="Proteomes" id="UP000323142">
    <property type="component" value="Unassembled WGS sequence"/>
</dbReference>
<dbReference type="EMBL" id="VUOA01000024">
    <property type="protein sequence ID" value="KAA2236652.1"/>
    <property type="molecule type" value="Genomic_DNA"/>
</dbReference>
<evidence type="ECO:0000256" key="1">
    <source>
        <dbReference type="SAM" id="MobiDB-lite"/>
    </source>
</evidence>
<feature type="domain" description="MaoC-like" evidence="2">
    <location>
        <begin position="202"/>
        <end position="301"/>
    </location>
</feature>
<dbReference type="Pfam" id="PF01575">
    <property type="entry name" value="MaoC_dehydratas"/>
    <property type="match status" value="2"/>
</dbReference>
<dbReference type="InterPro" id="IPR002539">
    <property type="entry name" value="MaoC-like_dom"/>
</dbReference>